<evidence type="ECO:0000313" key="3">
    <source>
        <dbReference type="Proteomes" id="UP001501444"/>
    </source>
</evidence>
<feature type="domain" description="DUF1330" evidence="1">
    <location>
        <begin position="3"/>
        <end position="95"/>
    </location>
</feature>
<gene>
    <name evidence="2" type="ORF">GCM10010170_028380</name>
</gene>
<dbReference type="Proteomes" id="UP001501444">
    <property type="component" value="Unassembled WGS sequence"/>
</dbReference>
<dbReference type="PANTHER" id="PTHR41521:SF4">
    <property type="entry name" value="BLR0684 PROTEIN"/>
    <property type="match status" value="1"/>
</dbReference>
<evidence type="ECO:0000313" key="2">
    <source>
        <dbReference type="EMBL" id="GAA2343458.1"/>
    </source>
</evidence>
<keyword evidence="3" id="KW-1185">Reference proteome</keyword>
<reference evidence="3" key="1">
    <citation type="journal article" date="2019" name="Int. J. Syst. Evol. Microbiol.">
        <title>The Global Catalogue of Microorganisms (GCM) 10K type strain sequencing project: providing services to taxonomists for standard genome sequencing and annotation.</title>
        <authorList>
            <consortium name="The Broad Institute Genomics Platform"/>
            <consortium name="The Broad Institute Genome Sequencing Center for Infectious Disease"/>
            <person name="Wu L."/>
            <person name="Ma J."/>
        </authorList>
    </citation>
    <scope>NUCLEOTIDE SEQUENCE [LARGE SCALE GENOMIC DNA]</scope>
    <source>
        <strain evidence="3">JCM 3272</strain>
    </source>
</reference>
<dbReference type="EMBL" id="BAAARV010000023">
    <property type="protein sequence ID" value="GAA2343458.1"/>
    <property type="molecule type" value="Genomic_DNA"/>
</dbReference>
<proteinExistence type="predicted"/>
<protein>
    <submittedName>
        <fullName evidence="2">DUF1330 domain-containing protein</fullName>
    </submittedName>
</protein>
<dbReference type="Gene3D" id="3.30.70.100">
    <property type="match status" value="1"/>
</dbReference>
<dbReference type="PANTHER" id="PTHR41521">
    <property type="match status" value="1"/>
</dbReference>
<evidence type="ECO:0000259" key="1">
    <source>
        <dbReference type="Pfam" id="PF07045"/>
    </source>
</evidence>
<accession>A0ABP5T1F1</accession>
<name>A0ABP5T1F1_9ACTN</name>
<dbReference type="Pfam" id="PF07045">
    <property type="entry name" value="DUF1330"/>
    <property type="match status" value="1"/>
</dbReference>
<dbReference type="InterPro" id="IPR010753">
    <property type="entry name" value="DUF1330"/>
</dbReference>
<sequence>MTVFALAQIAIHDRQRYQRYVAAFMPVLTQYRGRLLAADESPRVVEGDWPYQKVILMAFDSREHFEQWSTSPEYREISRDREAATDGVVLLVDGVPASRSAG</sequence>
<dbReference type="RefSeq" id="WP_344612810.1">
    <property type="nucleotide sequence ID" value="NZ_BAAARV010000023.1"/>
</dbReference>
<organism evidence="2 3">
    <name type="scientific">Dactylosporangium salmoneum</name>
    <dbReference type="NCBI Taxonomy" id="53361"/>
    <lineage>
        <taxon>Bacteria</taxon>
        <taxon>Bacillati</taxon>
        <taxon>Actinomycetota</taxon>
        <taxon>Actinomycetes</taxon>
        <taxon>Micromonosporales</taxon>
        <taxon>Micromonosporaceae</taxon>
        <taxon>Dactylosporangium</taxon>
    </lineage>
</organism>
<dbReference type="SUPFAM" id="SSF54909">
    <property type="entry name" value="Dimeric alpha+beta barrel"/>
    <property type="match status" value="1"/>
</dbReference>
<dbReference type="InterPro" id="IPR011008">
    <property type="entry name" value="Dimeric_a/b-barrel"/>
</dbReference>
<comment type="caution">
    <text evidence="2">The sequence shown here is derived from an EMBL/GenBank/DDBJ whole genome shotgun (WGS) entry which is preliminary data.</text>
</comment>